<evidence type="ECO:0000313" key="3">
    <source>
        <dbReference type="Proteomes" id="UP000254835"/>
    </source>
</evidence>
<dbReference type="Pfam" id="PF23793">
    <property type="entry name" value="LysC"/>
    <property type="match status" value="1"/>
</dbReference>
<organism evidence="2 3">
    <name type="scientific">Yersinia frederiksenii</name>
    <dbReference type="NCBI Taxonomy" id="29484"/>
    <lineage>
        <taxon>Bacteria</taxon>
        <taxon>Pseudomonadati</taxon>
        <taxon>Pseudomonadota</taxon>
        <taxon>Gammaproteobacteria</taxon>
        <taxon>Enterobacterales</taxon>
        <taxon>Yersiniaceae</taxon>
        <taxon>Yersinia</taxon>
    </lineage>
</organism>
<dbReference type="Proteomes" id="UP000254835">
    <property type="component" value="Unassembled WGS sequence"/>
</dbReference>
<dbReference type="InterPro" id="IPR047737">
    <property type="entry name" value="LysC"/>
</dbReference>
<evidence type="ECO:0000256" key="1">
    <source>
        <dbReference type="SAM" id="Coils"/>
    </source>
</evidence>
<accession>A0A380PP10</accession>
<dbReference type="InterPro" id="IPR020000">
    <property type="entry name" value="Phage_P2_LysB"/>
</dbReference>
<protein>
    <submittedName>
        <fullName evidence="2">Putative regulatory protein</fullName>
    </submittedName>
</protein>
<gene>
    <name evidence="2" type="ORF">NCTC11470_00004</name>
</gene>
<evidence type="ECO:0000313" key="2">
    <source>
        <dbReference type="EMBL" id="SUP75002.1"/>
    </source>
</evidence>
<name>A0A380PP10_YERFR</name>
<dbReference type="EMBL" id="UHJA01000001">
    <property type="protein sequence ID" value="SUP75002.1"/>
    <property type="molecule type" value="Genomic_DNA"/>
</dbReference>
<reference evidence="2 3" key="1">
    <citation type="submission" date="2018-06" db="EMBL/GenBank/DDBJ databases">
        <authorList>
            <consortium name="Pathogen Informatics"/>
            <person name="Doyle S."/>
        </authorList>
    </citation>
    <scope>NUCLEOTIDE SEQUENCE [LARGE SCALE GENOMIC DNA]</scope>
    <source>
        <strain evidence="2 3">NCTC11470</strain>
    </source>
</reference>
<dbReference type="NCBIfam" id="TIGR03495">
    <property type="entry name" value="phage_LysB"/>
    <property type="match status" value="1"/>
</dbReference>
<feature type="coiled-coil region" evidence="1">
    <location>
        <begin position="29"/>
        <end position="63"/>
    </location>
</feature>
<dbReference type="AlphaFoldDB" id="A0A380PP10"/>
<proteinExistence type="predicted"/>
<dbReference type="InterPro" id="IPR058979">
    <property type="entry name" value="LysC-like"/>
</dbReference>
<keyword evidence="1" id="KW-0175">Coiled coil</keyword>
<dbReference type="NCBIfam" id="NF038368">
    <property type="entry name" value="P2_Rz1"/>
    <property type="match status" value="1"/>
</dbReference>
<sequence>MKTVIVLLILAVFGVLWLRDENGNLSRSLERANCVANEQKNTISMLKNQLNVAANRADKNERAQITLRQQLDAAGKLAAQREQTITRLLNENETFRRWYRTDLPDVVRRMHRRPPAHPPVIVYSGCPRVSLCPMPGSDPKTNGDLSADIRQLEHALVRCALQVEIVKQCQDELDVETRQFAQNPH</sequence>